<feature type="transmembrane region" description="Helical" evidence="1">
    <location>
        <begin position="51"/>
        <end position="71"/>
    </location>
</feature>
<proteinExistence type="predicted"/>
<evidence type="ECO:0000313" key="2">
    <source>
        <dbReference type="EMBL" id="KAH0527915.1"/>
    </source>
</evidence>
<gene>
    <name evidence="2" type="ORF">TsFJ059_002836</name>
</gene>
<keyword evidence="1" id="KW-0472">Membrane</keyword>
<dbReference type="AlphaFoldDB" id="A0A9P8KQR6"/>
<organism evidence="2 3">
    <name type="scientific">Trichoderma semiorbis</name>
    <dbReference type="NCBI Taxonomy" id="1491008"/>
    <lineage>
        <taxon>Eukaryota</taxon>
        <taxon>Fungi</taxon>
        <taxon>Dikarya</taxon>
        <taxon>Ascomycota</taxon>
        <taxon>Pezizomycotina</taxon>
        <taxon>Sordariomycetes</taxon>
        <taxon>Hypocreomycetidae</taxon>
        <taxon>Hypocreales</taxon>
        <taxon>Hypocreaceae</taxon>
        <taxon>Trichoderma</taxon>
    </lineage>
</organism>
<keyword evidence="3" id="KW-1185">Reference proteome</keyword>
<evidence type="ECO:0000256" key="1">
    <source>
        <dbReference type="SAM" id="Phobius"/>
    </source>
</evidence>
<sequence>MLHIKIPHNHICSYSHDDTYGKTNHLLLCCVLGSWQNYQSRYHCMLTGTPAIMLVVNLVYAVIRLWSWLCVRKMPRRI</sequence>
<reference evidence="2 3" key="1">
    <citation type="submission" date="2021-08" db="EMBL/GenBank/DDBJ databases">
        <title>The highly contiguous genome resource for Trichoderma semiorbis FJ059, a fungal antagonistic to plant pathogens.</title>
        <authorList>
            <person name="Liu T."/>
        </authorList>
    </citation>
    <scope>NUCLEOTIDE SEQUENCE [LARGE SCALE GENOMIC DNA]</scope>
    <source>
        <strain evidence="2 3">FJ059</strain>
    </source>
</reference>
<protein>
    <submittedName>
        <fullName evidence="2">Uncharacterized protein</fullName>
    </submittedName>
</protein>
<keyword evidence="1" id="KW-0812">Transmembrane</keyword>
<accession>A0A9P8KQR6</accession>
<name>A0A9P8KQR6_9HYPO</name>
<evidence type="ECO:0000313" key="3">
    <source>
        <dbReference type="Proteomes" id="UP000826573"/>
    </source>
</evidence>
<keyword evidence="1" id="KW-1133">Transmembrane helix</keyword>
<dbReference type="EMBL" id="JAIMJC010000003">
    <property type="protein sequence ID" value="KAH0527915.1"/>
    <property type="molecule type" value="Genomic_DNA"/>
</dbReference>
<dbReference type="Proteomes" id="UP000826573">
    <property type="component" value="Unassembled WGS sequence"/>
</dbReference>
<comment type="caution">
    <text evidence="2">The sequence shown here is derived from an EMBL/GenBank/DDBJ whole genome shotgun (WGS) entry which is preliminary data.</text>
</comment>